<dbReference type="OrthoDB" id="5819438at2759"/>
<evidence type="ECO:0008006" key="4">
    <source>
        <dbReference type="Google" id="ProtNLM"/>
    </source>
</evidence>
<feature type="transmembrane region" description="Helical" evidence="1">
    <location>
        <begin position="61"/>
        <end position="84"/>
    </location>
</feature>
<dbReference type="AlphaFoldDB" id="A0A2G5T019"/>
<evidence type="ECO:0000313" key="2">
    <source>
        <dbReference type="EMBL" id="PIC20578.1"/>
    </source>
</evidence>
<gene>
    <name evidence="2" type="primary">Cnig_chr_X.g25728</name>
    <name evidence="2" type="ORF">B9Z55_025728</name>
</gene>
<organism evidence="2 3">
    <name type="scientific">Caenorhabditis nigoni</name>
    <dbReference type="NCBI Taxonomy" id="1611254"/>
    <lineage>
        <taxon>Eukaryota</taxon>
        <taxon>Metazoa</taxon>
        <taxon>Ecdysozoa</taxon>
        <taxon>Nematoda</taxon>
        <taxon>Chromadorea</taxon>
        <taxon>Rhabditida</taxon>
        <taxon>Rhabditina</taxon>
        <taxon>Rhabditomorpha</taxon>
        <taxon>Rhabditoidea</taxon>
        <taxon>Rhabditidae</taxon>
        <taxon>Peloderinae</taxon>
        <taxon>Caenorhabditis</taxon>
    </lineage>
</organism>
<keyword evidence="3" id="KW-1185">Reference proteome</keyword>
<dbReference type="EMBL" id="PDUG01000006">
    <property type="protein sequence ID" value="PIC20578.1"/>
    <property type="molecule type" value="Genomic_DNA"/>
</dbReference>
<feature type="transmembrane region" description="Helical" evidence="1">
    <location>
        <begin position="292"/>
        <end position="312"/>
    </location>
</feature>
<evidence type="ECO:0000256" key="1">
    <source>
        <dbReference type="SAM" id="Phobius"/>
    </source>
</evidence>
<dbReference type="InterPro" id="IPR005047">
    <property type="entry name" value="7TM_GPCR_serpentine_rcpt_Srxa"/>
</dbReference>
<keyword evidence="1" id="KW-0472">Membrane</keyword>
<keyword evidence="1" id="KW-1133">Transmembrane helix</keyword>
<proteinExistence type="predicted"/>
<evidence type="ECO:0000313" key="3">
    <source>
        <dbReference type="Proteomes" id="UP000230233"/>
    </source>
</evidence>
<sequence>METSTLPLDTTTNPLPTYQLLSFNQLLVHLFAIIFPGAFFAFDTILLMSSISSRRDSSIPLAYIVVMCLRGMISNFVLVLQYFINLITTVQGYEDFSKLLGREFTLLGTFSYLIALVINVLMSVNRVAVVAKPMNMWFSNTRVFIFCGIIAIIILISLIIPYLSPCYVVFMVNRLAFVSGCAPSRHPITAFQNTYTIILPFSCMLVNLSIIFHLRFVRNNTYIIFWHKFKRNEPIRNTSQPIFFSKQRARRDLMMIRQTVTLAIYLSIYEFGAFIIKVFPDLYTDLSLTGKQVYFYVRMESIPLMNFLIYFIETKKTRAMVCRFLKKGAKQDSNLVTVSHHRTVSGPQGNTAMVTN</sequence>
<accession>A0A2G5T019</accession>
<feature type="transmembrane region" description="Helical" evidence="1">
    <location>
        <begin position="26"/>
        <end position="49"/>
    </location>
</feature>
<dbReference type="Gene3D" id="1.20.1070.10">
    <property type="entry name" value="Rhodopsin 7-helix transmembrane proteins"/>
    <property type="match status" value="1"/>
</dbReference>
<dbReference type="SUPFAM" id="SSF81321">
    <property type="entry name" value="Family A G protein-coupled receptor-like"/>
    <property type="match status" value="1"/>
</dbReference>
<feature type="transmembrane region" description="Helical" evidence="1">
    <location>
        <begin position="197"/>
        <end position="217"/>
    </location>
</feature>
<dbReference type="Pfam" id="PF03383">
    <property type="entry name" value="Serpentine_r_xa"/>
    <property type="match status" value="1"/>
</dbReference>
<keyword evidence="1" id="KW-0812">Transmembrane</keyword>
<name>A0A2G5T019_9PELO</name>
<dbReference type="Proteomes" id="UP000230233">
    <property type="component" value="Chromosome X"/>
</dbReference>
<dbReference type="PANTHER" id="PTHR23018">
    <property type="entry name" value="SERPENTINE RECEPTOR, CLASS XA-RELATED"/>
    <property type="match status" value="1"/>
</dbReference>
<protein>
    <recommendedName>
        <fullName evidence="4">G-protein coupled receptors family 1 profile domain-containing protein</fullName>
    </recommendedName>
</protein>
<feature type="transmembrane region" description="Helical" evidence="1">
    <location>
        <begin position="104"/>
        <end position="122"/>
    </location>
</feature>
<feature type="transmembrane region" description="Helical" evidence="1">
    <location>
        <begin position="143"/>
        <end position="163"/>
    </location>
</feature>
<reference evidence="3" key="1">
    <citation type="submission" date="2017-10" db="EMBL/GenBank/DDBJ databases">
        <title>Rapid genome shrinkage in a self-fertile nematode reveals novel sperm competition proteins.</title>
        <authorList>
            <person name="Yin D."/>
            <person name="Schwarz E.M."/>
            <person name="Thomas C.G."/>
            <person name="Felde R.L."/>
            <person name="Korf I.F."/>
            <person name="Cutter A.D."/>
            <person name="Schartner C.M."/>
            <person name="Ralston E.J."/>
            <person name="Meyer B.J."/>
            <person name="Haag E.S."/>
        </authorList>
    </citation>
    <scope>NUCLEOTIDE SEQUENCE [LARGE SCALE GENOMIC DNA]</scope>
    <source>
        <strain evidence="3">JU1422</strain>
    </source>
</reference>
<dbReference type="PANTHER" id="PTHR23018:SF10">
    <property type="entry name" value="G_PROTEIN_RECEP_F1_2 DOMAIN-CONTAINING PROTEIN-RELATED"/>
    <property type="match status" value="1"/>
</dbReference>
<feature type="transmembrane region" description="Helical" evidence="1">
    <location>
        <begin position="260"/>
        <end position="280"/>
    </location>
</feature>
<comment type="caution">
    <text evidence="2">The sequence shown here is derived from an EMBL/GenBank/DDBJ whole genome shotgun (WGS) entry which is preliminary data.</text>
</comment>